<keyword evidence="2" id="KW-1185">Reference proteome</keyword>
<dbReference type="KEGG" id="roz:CBI38_33040"/>
<accession>A0A2S2C680</accession>
<organism evidence="1 2">
    <name type="scientific">Rhodococcus oxybenzonivorans</name>
    <dbReference type="NCBI Taxonomy" id="1990687"/>
    <lineage>
        <taxon>Bacteria</taxon>
        <taxon>Bacillati</taxon>
        <taxon>Actinomycetota</taxon>
        <taxon>Actinomycetes</taxon>
        <taxon>Mycobacteriales</taxon>
        <taxon>Nocardiaceae</taxon>
        <taxon>Rhodococcus</taxon>
    </lineage>
</organism>
<dbReference type="EMBL" id="CP021355">
    <property type="protein sequence ID" value="AWK76288.1"/>
    <property type="molecule type" value="Genomic_DNA"/>
</dbReference>
<dbReference type="AlphaFoldDB" id="A0A2S2C680"/>
<sequence length="95" mass="10305">MADDGQALEAALKFSERIAENAALAIRATKRVIGKFRRSLATGSVRCECRISLSFSAGLRNPWMFAGPVVEFGGNVVEDARPAERQVGVLREVLV</sequence>
<proteinExistence type="predicted"/>
<geneLocation type="plasmid" evidence="2">
    <name>prb98</name>
</geneLocation>
<reference evidence="1 2" key="1">
    <citation type="submission" date="2017-05" db="EMBL/GenBank/DDBJ databases">
        <title>Isolation of Rhodococcus sp. S2-17 biodegrading of BP-3.</title>
        <authorList>
            <person name="Lee Y."/>
            <person name="Kim K.H."/>
            <person name="Chun B.H."/>
            <person name="Jung H.S."/>
            <person name="Jeon C.O."/>
        </authorList>
    </citation>
    <scope>NUCLEOTIDE SEQUENCE [LARGE SCALE GENOMIC DNA]</scope>
    <source>
        <strain evidence="1 2">S2-17</strain>
        <plasmid evidence="2">prb98</plasmid>
    </source>
</reference>
<name>A0A2S2C680_9NOCA</name>
<gene>
    <name evidence="1" type="ORF">CBI38_33040</name>
</gene>
<evidence type="ECO:0000313" key="2">
    <source>
        <dbReference type="Proteomes" id="UP000245711"/>
    </source>
</evidence>
<keyword evidence="1" id="KW-0614">Plasmid</keyword>
<evidence type="ECO:0000313" key="1">
    <source>
        <dbReference type="EMBL" id="AWK76288.1"/>
    </source>
</evidence>
<dbReference type="Proteomes" id="UP000245711">
    <property type="component" value="Plasmid pRB98"/>
</dbReference>
<protein>
    <submittedName>
        <fullName evidence="1">Uncharacterized protein</fullName>
    </submittedName>
</protein>